<keyword evidence="4" id="KW-1185">Reference proteome</keyword>
<organism evidence="3 4">
    <name type="scientific">Tortispora caseinolytica NRRL Y-17796</name>
    <dbReference type="NCBI Taxonomy" id="767744"/>
    <lineage>
        <taxon>Eukaryota</taxon>
        <taxon>Fungi</taxon>
        <taxon>Dikarya</taxon>
        <taxon>Ascomycota</taxon>
        <taxon>Saccharomycotina</taxon>
        <taxon>Trigonopsidomycetes</taxon>
        <taxon>Trigonopsidales</taxon>
        <taxon>Trigonopsidaceae</taxon>
        <taxon>Tortispora</taxon>
    </lineage>
</organism>
<protein>
    <recommendedName>
        <fullName evidence="2">NIPSNAP domain-containing protein</fullName>
    </recommendedName>
</protein>
<dbReference type="Gene3D" id="3.30.70.100">
    <property type="match status" value="2"/>
</dbReference>
<evidence type="ECO:0000313" key="3">
    <source>
        <dbReference type="EMBL" id="ODV89916.1"/>
    </source>
</evidence>
<evidence type="ECO:0000313" key="4">
    <source>
        <dbReference type="Proteomes" id="UP000095023"/>
    </source>
</evidence>
<dbReference type="OrthoDB" id="10262843at2759"/>
<dbReference type="GO" id="GO:0005739">
    <property type="term" value="C:mitochondrion"/>
    <property type="evidence" value="ECO:0007669"/>
    <property type="project" value="TreeGrafter"/>
</dbReference>
<accession>A0A1E4TDS0</accession>
<sequence length="293" mass="33738">MKAFVRKLHTSTYLRRLPSLGDVTPFTPLKPDVQAEDSATPVQKEGRQSLVKAFLYGSTSAKQEQAEQSASKALMRGKYVHEITFHHVKPEYSDDYVALLEETFPKIANDASNQCKLVGSWRTVIGNLDTFVHIWEYDGYTGFHVSNNQIHSKDYFIPYNEKVRTMLVSRRSNLIQEFRFWGGTAQPHTMGGIFELRSYTIKPGKLLEWEASWKKGIHARRQVMEPVGAWFSQLGALNSVYHLWQFADLEHRKISRQKCWELPGWSDTVHETVELVDIMQSDIMVPLSFSPLK</sequence>
<dbReference type="EMBL" id="KV453842">
    <property type="protein sequence ID" value="ODV89916.1"/>
    <property type="molecule type" value="Genomic_DNA"/>
</dbReference>
<reference evidence="4" key="1">
    <citation type="submission" date="2016-02" db="EMBL/GenBank/DDBJ databases">
        <title>Comparative genomics of biotechnologically important yeasts.</title>
        <authorList>
            <consortium name="DOE Joint Genome Institute"/>
            <person name="Riley R."/>
            <person name="Haridas S."/>
            <person name="Wolfe K.H."/>
            <person name="Lopes M.R."/>
            <person name="Hittinger C.T."/>
            <person name="Goker M."/>
            <person name="Salamov A."/>
            <person name="Wisecaver J."/>
            <person name="Long T.M."/>
            <person name="Aerts A.L."/>
            <person name="Barry K."/>
            <person name="Choi C."/>
            <person name="Clum A."/>
            <person name="Coughlan A.Y."/>
            <person name="Deshpande S."/>
            <person name="Douglass A.P."/>
            <person name="Hanson S.J."/>
            <person name="Klenk H.-P."/>
            <person name="Labutti K."/>
            <person name="Lapidus A."/>
            <person name="Lindquist E."/>
            <person name="Lipzen A."/>
            <person name="Meier-Kolthoff J.P."/>
            <person name="Ohm R.A."/>
            <person name="Otillar R.P."/>
            <person name="Pangilinan J."/>
            <person name="Peng Y."/>
            <person name="Rokas A."/>
            <person name="Rosa C.A."/>
            <person name="Scheuner C."/>
            <person name="Sibirny A.A."/>
            <person name="Slot J.C."/>
            <person name="Stielow J.B."/>
            <person name="Sun H."/>
            <person name="Kurtzman C.P."/>
            <person name="Blackwell M."/>
            <person name="Jeffries T.W."/>
            <person name="Grigoriev I.V."/>
        </authorList>
    </citation>
    <scope>NUCLEOTIDE SEQUENCE [LARGE SCALE GENOMIC DNA]</scope>
    <source>
        <strain evidence="4">NRRL Y-17796</strain>
    </source>
</reference>
<dbReference type="SUPFAM" id="SSF54909">
    <property type="entry name" value="Dimeric alpha+beta barrel"/>
    <property type="match status" value="2"/>
</dbReference>
<dbReference type="PANTHER" id="PTHR21017">
    <property type="entry name" value="NIPSNAP-RELATED"/>
    <property type="match status" value="1"/>
</dbReference>
<dbReference type="InterPro" id="IPR011008">
    <property type="entry name" value="Dimeric_a/b-barrel"/>
</dbReference>
<evidence type="ECO:0000256" key="1">
    <source>
        <dbReference type="ARBA" id="ARBA00005291"/>
    </source>
</evidence>
<dbReference type="InterPro" id="IPR012577">
    <property type="entry name" value="NIPSNAP"/>
</dbReference>
<dbReference type="FunFam" id="3.30.70.100:FF:000004">
    <property type="entry name" value="NIPSNAP family protein"/>
    <property type="match status" value="1"/>
</dbReference>
<feature type="domain" description="NIPSNAP" evidence="2">
    <location>
        <begin position="194"/>
        <end position="291"/>
    </location>
</feature>
<proteinExistence type="inferred from homology"/>
<comment type="similarity">
    <text evidence="1">Belongs to the NipSnap family.</text>
</comment>
<dbReference type="InterPro" id="IPR051557">
    <property type="entry name" value="NipSnap_domain"/>
</dbReference>
<evidence type="ECO:0000259" key="2">
    <source>
        <dbReference type="Pfam" id="PF07978"/>
    </source>
</evidence>
<name>A0A1E4TDS0_9ASCO</name>
<gene>
    <name evidence="3" type="ORF">CANCADRAFT_97831</name>
</gene>
<dbReference type="PANTHER" id="PTHR21017:SF17">
    <property type="entry name" value="PROTEIN NIPSNAP"/>
    <property type="match status" value="1"/>
</dbReference>
<dbReference type="Proteomes" id="UP000095023">
    <property type="component" value="Unassembled WGS sequence"/>
</dbReference>
<dbReference type="GO" id="GO:0000423">
    <property type="term" value="P:mitophagy"/>
    <property type="evidence" value="ECO:0007669"/>
    <property type="project" value="UniProtKB-ARBA"/>
</dbReference>
<dbReference type="Pfam" id="PF07978">
    <property type="entry name" value="NIPSNAP"/>
    <property type="match status" value="1"/>
</dbReference>
<dbReference type="AlphaFoldDB" id="A0A1E4TDS0"/>